<dbReference type="EMBL" id="CP136704">
    <property type="protein sequence ID" value="WOI35084.1"/>
    <property type="molecule type" value="Genomic_DNA"/>
</dbReference>
<evidence type="ECO:0000313" key="1">
    <source>
        <dbReference type="EMBL" id="PRZ50513.1"/>
    </source>
</evidence>
<dbReference type="RefSeq" id="WP_243394920.1">
    <property type="nucleotide sequence ID" value="NZ_CP136704.1"/>
</dbReference>
<dbReference type="Proteomes" id="UP001302666">
    <property type="component" value="Chromosome"/>
</dbReference>
<reference evidence="2 4" key="2">
    <citation type="submission" date="2023-10" db="EMBL/GenBank/DDBJ databases">
        <title>Eight complete genome sequences of bacteria isolated from laboratory stock of Giant Kelp gametophytes.</title>
        <authorList>
            <person name="Tolentino B."/>
            <person name="Nuzhdin S."/>
        </authorList>
    </citation>
    <scope>NUCLEOTIDE SEQUENCE [LARGE SCALE GENOMIC DNA]</scope>
    <source>
        <strain evidence="2 4">LC.270.F.C4</strain>
    </source>
</reference>
<name>A0A2T1APL7_TRISK</name>
<dbReference type="AlphaFoldDB" id="A0A2T1APL7"/>
<sequence length="97" mass="10765">MSSSTELTRAVEALDEKLDALDTMTEVNSFLVAALRDHEQDLKRMSPQETRALLRRKAREKYRADGGEAPNPAALDLLEETLGTGHTADVIPFPQSR</sequence>
<dbReference type="EMBL" id="PVUF01000001">
    <property type="protein sequence ID" value="PRZ50513.1"/>
    <property type="molecule type" value="Genomic_DNA"/>
</dbReference>
<evidence type="ECO:0000313" key="4">
    <source>
        <dbReference type="Proteomes" id="UP001302666"/>
    </source>
</evidence>
<dbReference type="Proteomes" id="UP000237718">
    <property type="component" value="Unassembled WGS sequence"/>
</dbReference>
<protein>
    <submittedName>
        <fullName evidence="1">Uncharacterized protein</fullName>
    </submittedName>
</protein>
<reference evidence="1 3" key="1">
    <citation type="submission" date="2018-03" db="EMBL/GenBank/DDBJ databases">
        <title>Genomic Encyclopedia of Archaeal and Bacterial Type Strains, Phase II (KMG-II): from individual species to whole genera.</title>
        <authorList>
            <person name="Goeker M."/>
        </authorList>
    </citation>
    <scope>NUCLEOTIDE SEQUENCE [LARGE SCALE GENOMIC DNA]</scope>
    <source>
        <strain evidence="1 3">DSM 25328</strain>
    </source>
</reference>
<proteinExistence type="predicted"/>
<evidence type="ECO:0000313" key="3">
    <source>
        <dbReference type="Proteomes" id="UP000237718"/>
    </source>
</evidence>
<gene>
    <name evidence="1" type="ORF">CLV89_101738</name>
    <name evidence="2" type="ORF">R1T40_10275</name>
</gene>
<accession>A0A2T1APL7</accession>
<keyword evidence="4" id="KW-1185">Reference proteome</keyword>
<organism evidence="1 3">
    <name type="scientific">Tritonibacter scottomollicae</name>
    <name type="common">Epibacterium scottomollicae</name>
    <dbReference type="NCBI Taxonomy" id="483013"/>
    <lineage>
        <taxon>Bacteria</taxon>
        <taxon>Pseudomonadati</taxon>
        <taxon>Pseudomonadota</taxon>
        <taxon>Alphaproteobacteria</taxon>
        <taxon>Rhodobacterales</taxon>
        <taxon>Paracoccaceae</taxon>
        <taxon>Tritonibacter</taxon>
    </lineage>
</organism>
<evidence type="ECO:0000313" key="2">
    <source>
        <dbReference type="EMBL" id="WOI35084.1"/>
    </source>
</evidence>